<dbReference type="AlphaFoldDB" id="A0A6A6GVI3"/>
<accession>A0A6A6GVI3</accession>
<dbReference type="Proteomes" id="UP000800092">
    <property type="component" value="Unassembled WGS sequence"/>
</dbReference>
<dbReference type="OrthoDB" id="5362656at2759"/>
<protein>
    <submittedName>
        <fullName evidence="1">Uncharacterized protein</fullName>
    </submittedName>
</protein>
<proteinExistence type="predicted"/>
<dbReference type="EMBL" id="ML991858">
    <property type="protein sequence ID" value="KAF2229629.1"/>
    <property type="molecule type" value="Genomic_DNA"/>
</dbReference>
<organism evidence="1 2">
    <name type="scientific">Viridothelium virens</name>
    <name type="common">Speckled blister lichen</name>
    <name type="synonym">Trypethelium virens</name>
    <dbReference type="NCBI Taxonomy" id="1048519"/>
    <lineage>
        <taxon>Eukaryota</taxon>
        <taxon>Fungi</taxon>
        <taxon>Dikarya</taxon>
        <taxon>Ascomycota</taxon>
        <taxon>Pezizomycotina</taxon>
        <taxon>Dothideomycetes</taxon>
        <taxon>Dothideomycetes incertae sedis</taxon>
        <taxon>Trypetheliales</taxon>
        <taxon>Trypetheliaceae</taxon>
        <taxon>Viridothelium</taxon>
    </lineage>
</organism>
<sequence length="120" mass="13688">MSQSREVETENTLHHNFEFPLDYYLSITTENRILSWDANDLRTIFQSKSGGILSAKAIEDGGSKLAVADSQVVLLHDYERGSSKTYNLKGRSSASYVLERFEMPVFHDITTKCRATLFYQ</sequence>
<reference evidence="1" key="1">
    <citation type="journal article" date="2020" name="Stud. Mycol.">
        <title>101 Dothideomycetes genomes: a test case for predicting lifestyles and emergence of pathogens.</title>
        <authorList>
            <person name="Haridas S."/>
            <person name="Albert R."/>
            <person name="Binder M."/>
            <person name="Bloem J."/>
            <person name="Labutti K."/>
            <person name="Salamov A."/>
            <person name="Andreopoulos B."/>
            <person name="Baker S."/>
            <person name="Barry K."/>
            <person name="Bills G."/>
            <person name="Bluhm B."/>
            <person name="Cannon C."/>
            <person name="Castanera R."/>
            <person name="Culley D."/>
            <person name="Daum C."/>
            <person name="Ezra D."/>
            <person name="Gonzalez J."/>
            <person name="Henrissat B."/>
            <person name="Kuo A."/>
            <person name="Liang C."/>
            <person name="Lipzen A."/>
            <person name="Lutzoni F."/>
            <person name="Magnuson J."/>
            <person name="Mondo S."/>
            <person name="Nolan M."/>
            <person name="Ohm R."/>
            <person name="Pangilinan J."/>
            <person name="Park H.-J."/>
            <person name="Ramirez L."/>
            <person name="Alfaro M."/>
            <person name="Sun H."/>
            <person name="Tritt A."/>
            <person name="Yoshinaga Y."/>
            <person name="Zwiers L.-H."/>
            <person name="Turgeon B."/>
            <person name="Goodwin S."/>
            <person name="Spatafora J."/>
            <person name="Crous P."/>
            <person name="Grigoriev I."/>
        </authorList>
    </citation>
    <scope>NUCLEOTIDE SEQUENCE</scope>
    <source>
        <strain evidence="1">Tuck. ex Michener</strain>
    </source>
</reference>
<keyword evidence="2" id="KW-1185">Reference proteome</keyword>
<name>A0A6A6GVI3_VIRVR</name>
<gene>
    <name evidence="1" type="ORF">EV356DRAFT_376187</name>
</gene>
<evidence type="ECO:0000313" key="1">
    <source>
        <dbReference type="EMBL" id="KAF2229629.1"/>
    </source>
</evidence>
<evidence type="ECO:0000313" key="2">
    <source>
        <dbReference type="Proteomes" id="UP000800092"/>
    </source>
</evidence>